<dbReference type="GO" id="GO:0016740">
    <property type="term" value="F:transferase activity"/>
    <property type="evidence" value="ECO:0007669"/>
    <property type="project" value="UniProtKB-KW"/>
</dbReference>
<sequence length="803" mass="88028">MTLYLAGRWQGGLAGDTIEVPASTLISLFTLQYCQNRVVRVVLLPDRVNTTCVFPVSLHSLVFPVVLQRESECLRVLQCCDLPAMVLLEEEEEEEEKRKGIKRRDKEEEEEGEKSEVILENGGKNEEEEEEEEKEEKKKEEEEEEKKSITYQEDINKSEKKEEEEEKEGGGGEGGGVWCCAGLCSSLRLAVKEITRRRRGGGGGGGGGGGSGIEDKQKIKPETRKEKHEKEGEEEEEEEGRNKENKTKKDEKERQTNHNITQHHATHLLGFRGGCLQACAEVSVWTKFCEVEAPAALLSVALHPYSAREAVVYPVDVLRYEHHLRRPPILHNALKRTQQHIRDTFSGAMGQEMCRRPLALLPTLAHQFAEGLDMTLADLMLFVCFHLILHSLTSANIVPANVTPLVHAWHSTLALDGYIQAAMPVLELAQSLVAPQTSTPSLEVPEVEDVSIYKSDPERNKSRGFFTKQGDVEEVLRLVEEAQVEEGYLHCPPHSSSSSAGNLMFSSFLSLSSDFLSSSSSSSATNSSSSSSSSTKEPSSSSSSTTNPSSSSSSSSSTHQTSSSFTNSTSSSLHTLLSCLSLEGHVPQSRLERKTQQLQNICSATLSLAKPGHTIVDFCAGAGHVGIPLAQCLPDCHILLVENKTPSLERARVRVQQLGLKNVSFIQSNLDYFRGSFDIGVSLHACGAATDLVLGKCVAKQAAFVVVPCCYGSIRPNHVVSYPRSLAFHALQLTPEQYLTLGHAADQTHGSDNPKTAQGQRCMRVVDGDRLAEVREAGYKAALALMQPPTCSPKNHLLLGVFR</sequence>
<dbReference type="PANTHER" id="PTHR13369">
    <property type="match status" value="1"/>
</dbReference>
<evidence type="ECO:0000259" key="2">
    <source>
        <dbReference type="Pfam" id="PF13679"/>
    </source>
</evidence>
<evidence type="ECO:0000256" key="1">
    <source>
        <dbReference type="SAM" id="MobiDB-lite"/>
    </source>
</evidence>
<feature type="region of interest" description="Disordered" evidence="1">
    <location>
        <begin position="91"/>
        <end position="173"/>
    </location>
</feature>
<dbReference type="Gene3D" id="3.40.50.150">
    <property type="entry name" value="Vaccinia Virus protein VP39"/>
    <property type="match status" value="1"/>
</dbReference>
<feature type="domain" description="Methyltransferase" evidence="2">
    <location>
        <begin position="598"/>
        <end position="715"/>
    </location>
</feature>
<keyword evidence="3" id="KW-0808">Transferase</keyword>
<feature type="compositionally biased region" description="Basic and acidic residues" evidence="1">
    <location>
        <begin position="240"/>
        <end position="256"/>
    </location>
</feature>
<protein>
    <submittedName>
        <fullName evidence="3">Glutathione S-transferase C-terminal domain-containing</fullName>
    </submittedName>
</protein>
<reference evidence="3 4" key="1">
    <citation type="submission" date="2019-05" db="EMBL/GenBank/DDBJ databases">
        <title>Another draft genome of Portunus trituberculatus and its Hox gene families provides insights of decapod evolution.</title>
        <authorList>
            <person name="Jeong J.-H."/>
            <person name="Song I."/>
            <person name="Kim S."/>
            <person name="Choi T."/>
            <person name="Kim D."/>
            <person name="Ryu S."/>
            <person name="Kim W."/>
        </authorList>
    </citation>
    <scope>NUCLEOTIDE SEQUENCE [LARGE SCALE GENOMIC DNA]</scope>
    <source>
        <tissue evidence="3">Muscle</tissue>
    </source>
</reference>
<feature type="region of interest" description="Disordered" evidence="1">
    <location>
        <begin position="522"/>
        <end position="567"/>
    </location>
</feature>
<dbReference type="OrthoDB" id="206598at2759"/>
<feature type="compositionally biased region" description="Basic and acidic residues" evidence="1">
    <location>
        <begin position="213"/>
        <end position="231"/>
    </location>
</feature>
<comment type="caution">
    <text evidence="3">The sequence shown here is derived from an EMBL/GenBank/DDBJ whole genome shotgun (WGS) entry which is preliminary data.</text>
</comment>
<evidence type="ECO:0000313" key="4">
    <source>
        <dbReference type="Proteomes" id="UP000324222"/>
    </source>
</evidence>
<feature type="compositionally biased region" description="Gly residues" evidence="1">
    <location>
        <begin position="201"/>
        <end position="212"/>
    </location>
</feature>
<dbReference type="AlphaFoldDB" id="A0A5B7DUR3"/>
<dbReference type="GO" id="GO:0005737">
    <property type="term" value="C:cytoplasm"/>
    <property type="evidence" value="ECO:0007669"/>
    <property type="project" value="TreeGrafter"/>
</dbReference>
<organism evidence="3 4">
    <name type="scientific">Portunus trituberculatus</name>
    <name type="common">Swimming crab</name>
    <name type="synonym">Neptunus trituberculatus</name>
    <dbReference type="NCBI Taxonomy" id="210409"/>
    <lineage>
        <taxon>Eukaryota</taxon>
        <taxon>Metazoa</taxon>
        <taxon>Ecdysozoa</taxon>
        <taxon>Arthropoda</taxon>
        <taxon>Crustacea</taxon>
        <taxon>Multicrustacea</taxon>
        <taxon>Malacostraca</taxon>
        <taxon>Eumalacostraca</taxon>
        <taxon>Eucarida</taxon>
        <taxon>Decapoda</taxon>
        <taxon>Pleocyemata</taxon>
        <taxon>Brachyura</taxon>
        <taxon>Eubrachyura</taxon>
        <taxon>Portunoidea</taxon>
        <taxon>Portunidae</taxon>
        <taxon>Portuninae</taxon>
        <taxon>Portunus</taxon>
    </lineage>
</organism>
<dbReference type="CDD" id="cd02440">
    <property type="entry name" value="AdoMet_MTases"/>
    <property type="match status" value="1"/>
</dbReference>
<dbReference type="InterPro" id="IPR029063">
    <property type="entry name" value="SAM-dependent_MTases_sf"/>
</dbReference>
<feature type="region of interest" description="Disordered" evidence="1">
    <location>
        <begin position="196"/>
        <end position="261"/>
    </location>
</feature>
<accession>A0A5B7DUR3</accession>
<dbReference type="FunFam" id="3.40.50.150:FF:000725">
    <property type="entry name" value="Glutathione S-transferase, C-terminal domain-containing"/>
    <property type="match status" value="1"/>
</dbReference>
<dbReference type="InterPro" id="IPR025714">
    <property type="entry name" value="Methyltranfer_dom"/>
</dbReference>
<dbReference type="EMBL" id="VSRR010001362">
    <property type="protein sequence ID" value="MPC24693.1"/>
    <property type="molecule type" value="Genomic_DNA"/>
</dbReference>
<dbReference type="Pfam" id="PF13679">
    <property type="entry name" value="Methyltransf_32"/>
    <property type="match status" value="1"/>
</dbReference>
<keyword evidence="4" id="KW-1185">Reference proteome</keyword>
<name>A0A5B7DUR3_PORTR</name>
<proteinExistence type="predicted"/>
<dbReference type="SUPFAM" id="SSF53335">
    <property type="entry name" value="S-adenosyl-L-methionine-dependent methyltransferases"/>
    <property type="match status" value="1"/>
</dbReference>
<gene>
    <name evidence="3" type="ORF">E2C01_017781</name>
</gene>
<evidence type="ECO:0000313" key="3">
    <source>
        <dbReference type="EMBL" id="MPC24693.1"/>
    </source>
</evidence>
<dbReference type="PANTHER" id="PTHR13369:SF0">
    <property type="entry name" value="GLUTATHIONE S-TRANSFERASE C-TERMINAL DOMAIN-CONTAINING PROTEIN"/>
    <property type="match status" value="1"/>
</dbReference>
<feature type="compositionally biased region" description="Basic and acidic residues" evidence="1">
    <location>
        <begin position="135"/>
        <end position="161"/>
    </location>
</feature>
<dbReference type="Proteomes" id="UP000324222">
    <property type="component" value="Unassembled WGS sequence"/>
</dbReference>